<gene>
    <name evidence="2" type="primary">gb15535</name>
    <name evidence="2" type="ORF">PR202_gb15535</name>
</gene>
<evidence type="ECO:0000313" key="2">
    <source>
        <dbReference type="EMBL" id="GJN27505.1"/>
    </source>
</evidence>
<dbReference type="EMBL" id="BQKI01000079">
    <property type="protein sequence ID" value="GJN27505.1"/>
    <property type="molecule type" value="Genomic_DNA"/>
</dbReference>
<dbReference type="GO" id="GO:0008173">
    <property type="term" value="F:RNA methyltransferase activity"/>
    <property type="evidence" value="ECO:0007669"/>
    <property type="project" value="InterPro"/>
</dbReference>
<reference evidence="2" key="2">
    <citation type="submission" date="2021-12" db="EMBL/GenBank/DDBJ databases">
        <title>Resequencing data analysis of finger millet.</title>
        <authorList>
            <person name="Hatakeyama M."/>
            <person name="Aluri S."/>
            <person name="Balachadran M.T."/>
            <person name="Sivarajan S.R."/>
            <person name="Poveda L."/>
            <person name="Shimizu-Inatsugi R."/>
            <person name="Schlapbach R."/>
            <person name="Sreeman S.M."/>
            <person name="Shimizu K.K."/>
        </authorList>
    </citation>
    <scope>NUCLEOTIDE SEQUENCE</scope>
</reference>
<organism evidence="2 3">
    <name type="scientific">Eleusine coracana subsp. coracana</name>
    <dbReference type="NCBI Taxonomy" id="191504"/>
    <lineage>
        <taxon>Eukaryota</taxon>
        <taxon>Viridiplantae</taxon>
        <taxon>Streptophyta</taxon>
        <taxon>Embryophyta</taxon>
        <taxon>Tracheophyta</taxon>
        <taxon>Spermatophyta</taxon>
        <taxon>Magnoliopsida</taxon>
        <taxon>Liliopsida</taxon>
        <taxon>Poales</taxon>
        <taxon>Poaceae</taxon>
        <taxon>PACMAD clade</taxon>
        <taxon>Chloridoideae</taxon>
        <taxon>Cynodonteae</taxon>
        <taxon>Eleusininae</taxon>
        <taxon>Eleusine</taxon>
    </lineage>
</organism>
<dbReference type="Pfam" id="PF01189">
    <property type="entry name" value="Methyltr_RsmB-F"/>
    <property type="match status" value="1"/>
</dbReference>
<sequence>MQRIVGEEECLLEPEPTYQQSNTKISQLSEFYFASSRRFFEDIRSKFESVFRRYLECEVDFLVLKEFHLAMVPPLFLNVQHEHHILDSHSLFSLFRNSGMGNERHRLQVDIAMRGIELLKVGGRMVYSTCSMNPVENEAVVAELLRRNGNCIELLDVSNELPELVRRLGLITWKVQDRGSWFETYEDLPNDRKNGILPSMFPPNTKESHTICGKVEQEHSSSVQHL</sequence>
<dbReference type="InterPro" id="IPR023267">
    <property type="entry name" value="RCMT"/>
</dbReference>
<comment type="caution">
    <text evidence="2">The sequence shown here is derived from an EMBL/GenBank/DDBJ whole genome shotgun (WGS) entry which is preliminary data.</text>
</comment>
<dbReference type="PANTHER" id="PTHR22808">
    <property type="entry name" value="NCL1 YEAST -RELATED NOL1/NOP2/FMU SUN DOMAIN-CONTAINING"/>
    <property type="match status" value="1"/>
</dbReference>
<name>A0AAV5EZ73_ELECO</name>
<feature type="domain" description="SAM-dependent methyltransferase RsmB-F/NOP2-type catalytic core" evidence="1">
    <location>
        <begin position="104"/>
        <end position="150"/>
    </location>
</feature>
<dbReference type="Proteomes" id="UP001054889">
    <property type="component" value="Unassembled WGS sequence"/>
</dbReference>
<protein>
    <recommendedName>
        <fullName evidence="1">SAM-dependent methyltransferase RsmB-F/NOP2-type catalytic core domain-containing protein</fullName>
    </recommendedName>
</protein>
<keyword evidence="3" id="KW-1185">Reference proteome</keyword>
<dbReference type="GO" id="GO:0001510">
    <property type="term" value="P:RNA methylation"/>
    <property type="evidence" value="ECO:0007669"/>
    <property type="project" value="InterPro"/>
</dbReference>
<proteinExistence type="predicted"/>
<dbReference type="InterPro" id="IPR029063">
    <property type="entry name" value="SAM-dependent_MTases_sf"/>
</dbReference>
<dbReference type="PANTHER" id="PTHR22808:SF14">
    <property type="entry name" value="OS08G0484400 PROTEIN"/>
    <property type="match status" value="1"/>
</dbReference>
<evidence type="ECO:0000259" key="1">
    <source>
        <dbReference type="Pfam" id="PF01189"/>
    </source>
</evidence>
<dbReference type="Gene3D" id="3.40.50.150">
    <property type="entry name" value="Vaccinia Virus protein VP39"/>
    <property type="match status" value="1"/>
</dbReference>
<dbReference type="AlphaFoldDB" id="A0AAV5EZ73"/>
<dbReference type="SUPFAM" id="SSF53335">
    <property type="entry name" value="S-adenosyl-L-methionine-dependent methyltransferases"/>
    <property type="match status" value="1"/>
</dbReference>
<accession>A0AAV5EZ73</accession>
<evidence type="ECO:0000313" key="3">
    <source>
        <dbReference type="Proteomes" id="UP001054889"/>
    </source>
</evidence>
<reference evidence="2" key="1">
    <citation type="journal article" date="2018" name="DNA Res.">
        <title>Multiple hybrid de novo genome assembly of finger millet, an orphan allotetraploid crop.</title>
        <authorList>
            <person name="Hatakeyama M."/>
            <person name="Aluri S."/>
            <person name="Balachadran M.T."/>
            <person name="Sivarajan S.R."/>
            <person name="Patrignani A."/>
            <person name="Gruter S."/>
            <person name="Poveda L."/>
            <person name="Shimizu-Inatsugi R."/>
            <person name="Baeten J."/>
            <person name="Francoijs K.J."/>
            <person name="Nataraja K.N."/>
            <person name="Reddy Y.A.N."/>
            <person name="Phadnis S."/>
            <person name="Ravikumar R.L."/>
            <person name="Schlapbach R."/>
            <person name="Sreeman S.M."/>
            <person name="Shimizu K.K."/>
        </authorList>
    </citation>
    <scope>NUCLEOTIDE SEQUENCE</scope>
</reference>
<dbReference type="InterPro" id="IPR049560">
    <property type="entry name" value="MeTrfase_RsmB-F_NOP2_cat"/>
</dbReference>